<keyword evidence="8" id="KW-1185">Reference proteome</keyword>
<comment type="subcellular location">
    <subcellularLocation>
        <location evidence="1 6">Mitochondrion matrix</location>
    </subcellularLocation>
</comment>
<dbReference type="GO" id="GO:0005758">
    <property type="term" value="C:mitochondrial intermembrane space"/>
    <property type="evidence" value="ECO:0007669"/>
    <property type="project" value="TreeGrafter"/>
</dbReference>
<protein>
    <recommendedName>
        <fullName evidence="6">Succinate dehydrogenase assembly factor 3</fullName>
        <shortName evidence="6">SDH assembly factor 3</shortName>
        <shortName evidence="6">SDHAF3</shortName>
    </recommendedName>
</protein>
<keyword evidence="3" id="KW-0809">Transit peptide</keyword>
<comment type="function">
    <text evidence="6">Plays an essential role in the assembly of succinate dehydrogenase (SDH), an enzyme complex (also referred to as respiratory complex II) that is a component of both the tricarboxylic acid (TCA) cycle and the mitochondrial electron transport chain, and which couples the oxidation of succinate to fumarate with the reduction of ubiquinone (coenzyme Q) to ubiquinol. Promotes maturation of the iron-sulfur protein subunit of the SDH catalytic dimer, protecting it from the deleterious effects of oxidants. May act together with SDHAF1.</text>
</comment>
<evidence type="ECO:0000256" key="3">
    <source>
        <dbReference type="ARBA" id="ARBA00022946"/>
    </source>
</evidence>
<dbReference type="InterPro" id="IPR008381">
    <property type="entry name" value="SDHAF3/Sdh7"/>
</dbReference>
<dbReference type="PANTHER" id="PTHR13137:SF6">
    <property type="entry name" value="SUCCINATE DEHYDROGENASE ASSEMBLY FACTOR 3, MITOCHONDRIAL"/>
    <property type="match status" value="1"/>
</dbReference>
<proteinExistence type="inferred from homology"/>
<dbReference type="GO" id="GO:0034553">
    <property type="term" value="P:mitochondrial respiratory chain complex II assembly"/>
    <property type="evidence" value="ECO:0007669"/>
    <property type="project" value="UniProtKB-UniRule"/>
</dbReference>
<gene>
    <name evidence="7" type="ORF">Pcinc_034636</name>
</gene>
<reference evidence="7" key="1">
    <citation type="submission" date="2023-10" db="EMBL/GenBank/DDBJ databases">
        <title>Genome assemblies of two species of porcelain crab, Petrolisthes cinctipes and Petrolisthes manimaculis (Anomura: Porcellanidae).</title>
        <authorList>
            <person name="Angst P."/>
        </authorList>
    </citation>
    <scope>NUCLEOTIDE SEQUENCE</scope>
    <source>
        <strain evidence="7">PB745_01</strain>
        <tissue evidence="7">Gill</tissue>
    </source>
</reference>
<comment type="subunit">
    <text evidence="6">Interacts with the iron-sulfur protein subunit within the SDH catalytic dimer.</text>
</comment>
<evidence type="ECO:0000256" key="6">
    <source>
        <dbReference type="RuleBase" id="RU368039"/>
    </source>
</evidence>
<dbReference type="EMBL" id="JAWQEG010005072">
    <property type="protein sequence ID" value="KAK3859235.1"/>
    <property type="molecule type" value="Genomic_DNA"/>
</dbReference>
<dbReference type="GO" id="GO:0005759">
    <property type="term" value="C:mitochondrial matrix"/>
    <property type="evidence" value="ECO:0007669"/>
    <property type="project" value="UniProtKB-SubCell"/>
</dbReference>
<dbReference type="Proteomes" id="UP001286313">
    <property type="component" value="Unassembled WGS sequence"/>
</dbReference>
<evidence type="ECO:0000256" key="5">
    <source>
        <dbReference type="ARBA" id="ARBA00023186"/>
    </source>
</evidence>
<evidence type="ECO:0000256" key="1">
    <source>
        <dbReference type="ARBA" id="ARBA00004305"/>
    </source>
</evidence>
<evidence type="ECO:0000313" key="7">
    <source>
        <dbReference type="EMBL" id="KAK3859235.1"/>
    </source>
</evidence>
<organism evidence="7 8">
    <name type="scientific">Petrolisthes cinctipes</name>
    <name type="common">Flat porcelain crab</name>
    <dbReference type="NCBI Taxonomy" id="88211"/>
    <lineage>
        <taxon>Eukaryota</taxon>
        <taxon>Metazoa</taxon>
        <taxon>Ecdysozoa</taxon>
        <taxon>Arthropoda</taxon>
        <taxon>Crustacea</taxon>
        <taxon>Multicrustacea</taxon>
        <taxon>Malacostraca</taxon>
        <taxon>Eumalacostraca</taxon>
        <taxon>Eucarida</taxon>
        <taxon>Decapoda</taxon>
        <taxon>Pleocyemata</taxon>
        <taxon>Anomura</taxon>
        <taxon>Galatheoidea</taxon>
        <taxon>Porcellanidae</taxon>
        <taxon>Petrolisthes</taxon>
    </lineage>
</organism>
<dbReference type="GO" id="GO:0006105">
    <property type="term" value="P:succinate metabolic process"/>
    <property type="evidence" value="ECO:0007669"/>
    <property type="project" value="TreeGrafter"/>
</dbReference>
<evidence type="ECO:0000256" key="4">
    <source>
        <dbReference type="ARBA" id="ARBA00023128"/>
    </source>
</evidence>
<dbReference type="AlphaFoldDB" id="A0AAE1BYH7"/>
<dbReference type="CDD" id="cd20270">
    <property type="entry name" value="Complex1_LYR_SDHAF3_LYRM10"/>
    <property type="match status" value="1"/>
</dbReference>
<evidence type="ECO:0000313" key="8">
    <source>
        <dbReference type="Proteomes" id="UP001286313"/>
    </source>
</evidence>
<comment type="caution">
    <text evidence="7">The sequence shown here is derived from an EMBL/GenBank/DDBJ whole genome shotgun (WGS) entry which is preliminary data.</text>
</comment>
<dbReference type="PANTHER" id="PTHR13137">
    <property type="entry name" value="DC11 ACN9 HOMOLOG"/>
    <property type="match status" value="1"/>
</dbReference>
<keyword evidence="5 6" id="KW-0143">Chaperone</keyword>
<keyword evidence="4 6" id="KW-0496">Mitochondrion</keyword>
<accession>A0AAE1BYH7</accession>
<dbReference type="Pfam" id="PF13233">
    <property type="entry name" value="Complex1_LYR_2"/>
    <property type="match status" value="1"/>
</dbReference>
<comment type="similarity">
    <text evidence="2 6">Belongs to the complex I LYR family. SDHAF3 subfamily.</text>
</comment>
<sequence length="147" mass="17083">MNKKTELTVMVGSKVVTQAFTHTQRVRLLYKTILKLHRGLPLELKALGDQYTKDEFRRHKEASSEQTKTFMLEWTNYAITVAKQLGVRGAHMSTTLGQRLKEQELDGFTDEQINQLFELYQAAVENEESQEKERMLPLHGSQHLMNF</sequence>
<name>A0AAE1BYH7_PETCI</name>
<evidence type="ECO:0000256" key="2">
    <source>
        <dbReference type="ARBA" id="ARBA00006020"/>
    </source>
</evidence>